<dbReference type="InterPro" id="IPR053161">
    <property type="entry name" value="Ulvan_degrading_GH"/>
</dbReference>
<keyword evidence="2" id="KW-0378">Hydrolase</keyword>
<evidence type="ECO:0000313" key="3">
    <source>
        <dbReference type="Proteomes" id="UP001304650"/>
    </source>
</evidence>
<name>A0AA96LRD3_9BACL</name>
<evidence type="ECO:0000256" key="1">
    <source>
        <dbReference type="SAM" id="Coils"/>
    </source>
</evidence>
<dbReference type="RefSeq" id="WP_314800366.1">
    <property type="nucleotide sequence ID" value="NZ_CP130319.1"/>
</dbReference>
<dbReference type="AlphaFoldDB" id="A0AA96LRD3"/>
<keyword evidence="3" id="KW-1185">Reference proteome</keyword>
<dbReference type="GO" id="GO:0016787">
    <property type="term" value="F:hydrolase activity"/>
    <property type="evidence" value="ECO:0007669"/>
    <property type="project" value="UniProtKB-KW"/>
</dbReference>
<gene>
    <name evidence="2" type="ORF">MJB10_00250</name>
</gene>
<keyword evidence="1" id="KW-0175">Coiled coil</keyword>
<dbReference type="EMBL" id="CP130319">
    <property type="protein sequence ID" value="WNR44634.1"/>
    <property type="molecule type" value="Genomic_DNA"/>
</dbReference>
<accession>A0AA96LRD3</accession>
<dbReference type="Proteomes" id="UP001304650">
    <property type="component" value="Chromosome"/>
</dbReference>
<sequence length="1050" mass="117409">MYRTINQERFELDTFANPPAAYRSTPFWSWNDKLEPDELLRQIGEMKRAGLGGFFMHTRQGLLTPYMGDDFLDAVEISAEAAKEHGLEAWCYDENGWPSGTANGVVPALGAAYQQKSLEGIWINRSDGSGQLDGIKRDPEFMFVLVRGEHEQQWLVADPVQGDWCVGLAVMCRVNPYYIDVLAEKAMTAFLQACHEVYFRRLGDRFGEKGGIPGIFTDELKFSGVPWSDDFAQAYADRYGESVSSAIGWLLTDAAQGDEAATEAAYLARYRYWRLVSERFQHNVRLVADWCEARGWQLTGHFMGEDTLMEQLQYTAGVMPLYEHMHMPGIDMLGRTLRSVILPKQAASVARQLGKPFVITETFGCCGWNLSFREMKRIAQWQFVLGVNRLCPHLQSYSIRGVRKRDYPPSLYVQQPWWDMYAAFNDYFARLTYLLTLGKAAPGILVLHPIRTAWLRQSKEDVELMQARMDELAGELLALQRDFDYGDEALMRAHVSASGGLLHVGQQQYDTVIVSDLLTMEGSTFALLQAFAAAGGRVIVVGEAPTYIEGQLSEELAAWFSGAGVVTAASAGRIGAHIEARKDWTLAEGTSPAALRQLYVQERRLPGMSLLYVVHTGDGGSSEQIDIVIPAADQRKWFELDLDHGVEAVADVRTLSASIRLAPGDAKIFAVHDDSQAERAFRETTCPVASPAEKSFSVVPLDLNASWNYELSAPNVLTLDYARYRLDGGEWSAPTYVLKIQERCIAQQRPVQIELEFTFDVDAKLLARTDRSLWRLAIERPEHWQLAVNGQPVHASDADEWYGGDRSFPMLPIGAYVQAGRNHIRMSGPFTCSEEVYRFFGVGGANLAPIRNKLTFDVEIESLYVLGPFAVTSTGGWEPAERDALWTEGPFLLTAQPAQIDLADITQQGLTFYAGGITAVRTITLSEHVLASLREEGCRLILQWEAMRCPAMKLAVNSADSRLVLWGDNQLDLTDQLVDDQLELQIELRTSGRNTFGPHHHLKGEVTFVGPTSFTDKIGWVDAGADQIWTDRYCFVRFGLIGLQLLLVRA</sequence>
<dbReference type="Pfam" id="PF17132">
    <property type="entry name" value="Glyco_hydro_106"/>
    <property type="match status" value="1"/>
</dbReference>
<organism evidence="2 3">
    <name type="scientific">Paenibacillus roseopurpureus</name>
    <dbReference type="NCBI Taxonomy" id="2918901"/>
    <lineage>
        <taxon>Bacteria</taxon>
        <taxon>Bacillati</taxon>
        <taxon>Bacillota</taxon>
        <taxon>Bacilli</taxon>
        <taxon>Bacillales</taxon>
        <taxon>Paenibacillaceae</taxon>
        <taxon>Paenibacillus</taxon>
    </lineage>
</organism>
<protein>
    <submittedName>
        <fullName evidence="2">Glycosyl hydrolase</fullName>
    </submittedName>
</protein>
<dbReference type="KEGG" id="proo:MJB10_00250"/>
<reference evidence="2" key="1">
    <citation type="submission" date="2022-02" db="EMBL/GenBank/DDBJ databases">
        <title>Paenibacillus sp. MBLB1832 Whole Genome Shotgun Sequencing.</title>
        <authorList>
            <person name="Hwang C.Y."/>
            <person name="Cho E.-S."/>
            <person name="Seo M.-J."/>
        </authorList>
    </citation>
    <scope>NUCLEOTIDE SEQUENCE</scope>
    <source>
        <strain evidence="2">MBLB1832</strain>
    </source>
</reference>
<dbReference type="PANTHER" id="PTHR36848:SF2">
    <property type="entry name" value="SECRETED PROTEIN"/>
    <property type="match status" value="1"/>
</dbReference>
<evidence type="ECO:0000313" key="2">
    <source>
        <dbReference type="EMBL" id="WNR44634.1"/>
    </source>
</evidence>
<proteinExistence type="predicted"/>
<feature type="coiled-coil region" evidence="1">
    <location>
        <begin position="455"/>
        <end position="482"/>
    </location>
</feature>
<dbReference type="PANTHER" id="PTHR36848">
    <property type="entry name" value="DNA-BINDING PROTEIN (PUTATIVE SECRETED PROTEIN)-RELATED"/>
    <property type="match status" value="1"/>
</dbReference>